<evidence type="ECO:0000256" key="1">
    <source>
        <dbReference type="SAM" id="MobiDB-lite"/>
    </source>
</evidence>
<dbReference type="AlphaFoldDB" id="A0A7G2C625"/>
<dbReference type="EMBL" id="LR877147">
    <property type="protein sequence ID" value="CAD2214223.1"/>
    <property type="molecule type" value="Genomic_DNA"/>
</dbReference>
<dbReference type="Gene3D" id="1.20.58.1070">
    <property type="match status" value="1"/>
</dbReference>
<proteinExistence type="predicted"/>
<keyword evidence="3" id="KW-1185">Reference proteome</keyword>
<accession>A0A7G2C625</accession>
<protein>
    <submittedName>
        <fullName evidence="2">Uncharacterized protein</fullName>
    </submittedName>
</protein>
<dbReference type="VEuPathDB" id="TriTrypDB:ADEAN_000166700"/>
<reference evidence="2 3" key="1">
    <citation type="submission" date="2020-08" db="EMBL/GenBank/DDBJ databases">
        <authorList>
            <person name="Newling K."/>
            <person name="Davey J."/>
            <person name="Forrester S."/>
        </authorList>
    </citation>
    <scope>NUCLEOTIDE SEQUENCE [LARGE SCALE GENOMIC DNA]</scope>
    <source>
        <strain evidence="3">Crithidia deanei Carvalho (ATCC PRA-265)</strain>
    </source>
</reference>
<dbReference type="Proteomes" id="UP000515908">
    <property type="component" value="Chromosome 03"/>
</dbReference>
<feature type="region of interest" description="Disordered" evidence="1">
    <location>
        <begin position="18"/>
        <end position="54"/>
    </location>
</feature>
<evidence type="ECO:0000313" key="3">
    <source>
        <dbReference type="Proteomes" id="UP000515908"/>
    </source>
</evidence>
<name>A0A7G2C625_9TRYP</name>
<evidence type="ECO:0000313" key="2">
    <source>
        <dbReference type="EMBL" id="CAD2214223.1"/>
    </source>
</evidence>
<gene>
    <name evidence="2" type="ORF">ADEAN_000166700</name>
</gene>
<organism evidence="2 3">
    <name type="scientific">Angomonas deanei</name>
    <dbReference type="NCBI Taxonomy" id="59799"/>
    <lineage>
        <taxon>Eukaryota</taxon>
        <taxon>Discoba</taxon>
        <taxon>Euglenozoa</taxon>
        <taxon>Kinetoplastea</taxon>
        <taxon>Metakinetoplastina</taxon>
        <taxon>Trypanosomatida</taxon>
        <taxon>Trypanosomatidae</taxon>
        <taxon>Strigomonadinae</taxon>
        <taxon>Angomonas</taxon>
    </lineage>
</organism>
<sequence length="420" mass="46944">MSDADEYLKRVADMKKQRFSKGYISTPPPPTKPSLPMKKKRNRGDSPSEVRAPVAPKVAEAVPAKSPNAVSLFDKYFPGNTLKEATVEVCHAPPEDFVEKTVARFVQWRERIIALRSGVEDIGRFLRNAGYEEAKGFDRAYIDSLITNENWTEAKEELEQFCSHPPNTRKGTAQCIRHILRRKSAQQAPPMFSIVRWHHFIDHYGPEANRYPSVSTLVWISSSSTTAFFTVFTQRLLRSVTQALVVAKSGAVQSAYTEQDFSNTASDEEKEEGSNGKGWLVAQQPLLEDSISDACKGLLVFLRLLMPSVSVEGDRKSSGLGVWLSAALTGLDFPLDPDTDRLAHELFRSACDHVRVLGEWKKVQGNTRGALLLAFPEVGPENKTYTSMDCISREDVLALYTLIVVLAKCFRQNVNHLIPL</sequence>